<evidence type="ECO:0000313" key="3">
    <source>
        <dbReference type="EMBL" id="KAK7943780.1"/>
    </source>
</evidence>
<feature type="compositionally biased region" description="Polar residues" evidence="2">
    <location>
        <begin position="1"/>
        <end position="14"/>
    </location>
</feature>
<name>A0ABR1Q1B1_9PEZI</name>
<feature type="compositionally biased region" description="Polar residues" evidence="2">
    <location>
        <begin position="25"/>
        <end position="56"/>
    </location>
</feature>
<feature type="compositionally biased region" description="Polar residues" evidence="2">
    <location>
        <begin position="337"/>
        <end position="362"/>
    </location>
</feature>
<feature type="region of interest" description="Disordered" evidence="2">
    <location>
        <begin position="82"/>
        <end position="161"/>
    </location>
</feature>
<sequence>MPASWTESQSSMPTPSHKLGDGEKSNTFPHNTCPQSGSTIDANIQQESIDLTTQWSYPPDNDHGTEYDAALNLMGMASGEASQDTGIVDREGGTLDLHRNSGEIGEDELGTAHGRSGLSSTTRPETARHNTTKRKRSDVEAREDIDEGGARRGPRREVKPPYSFRSGLRLACPYQAYNKSQVCFNPSAQNPLGGCAGIGRLRQHLRRRHMPSVRCKRCWRSFDTRQQKADHETTQPLCVARASPPSETMMSGSQESEFERLHYVGSDSFMMPAMTFSNAILPSSQALESSRPSHPTDNGLFVHQGTGYVATSGAAQEGAPKTCGTFGGMFTTSELGSDQSFSTPNLSVDMSSRSGHWTSSPASSVPPMTNPSSPNSPRPADAVMHKNYDRLRNRHAIARKENAELREAAQQVRSSLNRIDVALEEVLNAGDLPEAVYDRIVEISGMVASMNGKL</sequence>
<dbReference type="EMBL" id="JAQQWE010000008">
    <property type="protein sequence ID" value="KAK7943780.1"/>
    <property type="molecule type" value="Genomic_DNA"/>
</dbReference>
<dbReference type="RefSeq" id="XP_066695811.1">
    <property type="nucleotide sequence ID" value="XM_066849115.1"/>
</dbReference>
<dbReference type="PANTHER" id="PTHR38166">
    <property type="entry name" value="C2H2-TYPE DOMAIN-CONTAINING PROTEIN-RELATED"/>
    <property type="match status" value="1"/>
</dbReference>
<comment type="caution">
    <text evidence="3">The sequence shown here is derived from an EMBL/GenBank/DDBJ whole genome shotgun (WGS) entry which is preliminary data.</text>
</comment>
<gene>
    <name evidence="3" type="ORF">PG986_012893</name>
</gene>
<evidence type="ECO:0000256" key="2">
    <source>
        <dbReference type="SAM" id="MobiDB-lite"/>
    </source>
</evidence>
<evidence type="ECO:0000313" key="4">
    <source>
        <dbReference type="Proteomes" id="UP001391051"/>
    </source>
</evidence>
<keyword evidence="1" id="KW-0175">Coiled coil</keyword>
<dbReference type="Proteomes" id="UP001391051">
    <property type="component" value="Unassembled WGS sequence"/>
</dbReference>
<dbReference type="PANTHER" id="PTHR38166:SF1">
    <property type="entry name" value="C2H2-TYPE DOMAIN-CONTAINING PROTEIN"/>
    <property type="match status" value="1"/>
</dbReference>
<feature type="compositionally biased region" description="Low complexity" evidence="2">
    <location>
        <begin position="363"/>
        <end position="379"/>
    </location>
</feature>
<keyword evidence="4" id="KW-1185">Reference proteome</keyword>
<organism evidence="3 4">
    <name type="scientific">Apiospora aurea</name>
    <dbReference type="NCBI Taxonomy" id="335848"/>
    <lineage>
        <taxon>Eukaryota</taxon>
        <taxon>Fungi</taxon>
        <taxon>Dikarya</taxon>
        <taxon>Ascomycota</taxon>
        <taxon>Pezizomycotina</taxon>
        <taxon>Sordariomycetes</taxon>
        <taxon>Xylariomycetidae</taxon>
        <taxon>Amphisphaeriales</taxon>
        <taxon>Apiosporaceae</taxon>
        <taxon>Apiospora</taxon>
    </lineage>
</organism>
<proteinExistence type="predicted"/>
<accession>A0ABR1Q1B1</accession>
<reference evidence="3 4" key="1">
    <citation type="submission" date="2023-01" db="EMBL/GenBank/DDBJ databases">
        <title>Analysis of 21 Apiospora genomes using comparative genomics revels a genus with tremendous synthesis potential of carbohydrate active enzymes and secondary metabolites.</title>
        <authorList>
            <person name="Sorensen T."/>
        </authorList>
    </citation>
    <scope>NUCLEOTIDE SEQUENCE [LARGE SCALE GENOMIC DNA]</scope>
    <source>
        <strain evidence="3 4">CBS 24483</strain>
    </source>
</reference>
<feature type="region of interest" description="Disordered" evidence="2">
    <location>
        <begin position="1"/>
        <end position="67"/>
    </location>
</feature>
<dbReference type="GeneID" id="92082177"/>
<feature type="compositionally biased region" description="Basic and acidic residues" evidence="2">
    <location>
        <begin position="87"/>
        <end position="101"/>
    </location>
</feature>
<evidence type="ECO:0000256" key="1">
    <source>
        <dbReference type="SAM" id="Coils"/>
    </source>
</evidence>
<evidence type="ECO:0008006" key="5">
    <source>
        <dbReference type="Google" id="ProtNLM"/>
    </source>
</evidence>
<feature type="region of interest" description="Disordered" evidence="2">
    <location>
        <begin position="337"/>
        <end position="382"/>
    </location>
</feature>
<feature type="coiled-coil region" evidence="1">
    <location>
        <begin position="388"/>
        <end position="425"/>
    </location>
</feature>
<protein>
    <recommendedName>
        <fullName evidence="5">C2H2-type domain-containing protein</fullName>
    </recommendedName>
</protein>